<organism evidence="8 9">
    <name type="scientific">Lipomyces tetrasporus</name>
    <dbReference type="NCBI Taxonomy" id="54092"/>
    <lineage>
        <taxon>Eukaryota</taxon>
        <taxon>Fungi</taxon>
        <taxon>Dikarya</taxon>
        <taxon>Ascomycota</taxon>
        <taxon>Saccharomycotina</taxon>
        <taxon>Lipomycetes</taxon>
        <taxon>Lipomycetales</taxon>
        <taxon>Lipomycetaceae</taxon>
        <taxon>Lipomyces</taxon>
    </lineage>
</organism>
<feature type="binding site" evidence="6">
    <location>
        <begin position="205"/>
        <end position="208"/>
    </location>
    <ligand>
        <name>substrate</name>
    </ligand>
</feature>
<keyword evidence="4" id="KW-0378">Hydrolase</keyword>
<dbReference type="InterPro" id="IPR020556">
    <property type="entry name" value="Amidase_CS"/>
</dbReference>
<feature type="domain" description="Amidase" evidence="7">
    <location>
        <begin position="61"/>
        <end position="546"/>
    </location>
</feature>
<protein>
    <recommendedName>
        <fullName evidence="3">amidase</fullName>
        <ecNumber evidence="3">3.5.1.4</ecNumber>
    </recommendedName>
</protein>
<dbReference type="PIRSF" id="PIRSF001221">
    <property type="entry name" value="Amidase_fungi"/>
    <property type="match status" value="1"/>
</dbReference>
<dbReference type="InterPro" id="IPR036928">
    <property type="entry name" value="AS_sf"/>
</dbReference>
<evidence type="ECO:0000256" key="2">
    <source>
        <dbReference type="ARBA" id="ARBA00009199"/>
    </source>
</evidence>
<evidence type="ECO:0000259" key="7">
    <source>
        <dbReference type="Pfam" id="PF01425"/>
    </source>
</evidence>
<evidence type="ECO:0000313" key="9">
    <source>
        <dbReference type="Proteomes" id="UP001217417"/>
    </source>
</evidence>
<dbReference type="AlphaFoldDB" id="A0AAD7QPY6"/>
<dbReference type="GeneID" id="80885537"/>
<evidence type="ECO:0000256" key="1">
    <source>
        <dbReference type="ARBA" id="ARBA00001311"/>
    </source>
</evidence>
<proteinExistence type="inferred from homology"/>
<dbReference type="Pfam" id="PF01425">
    <property type="entry name" value="Amidase"/>
    <property type="match status" value="1"/>
</dbReference>
<keyword evidence="9" id="KW-1185">Reference proteome</keyword>
<dbReference type="GO" id="GO:0004040">
    <property type="term" value="F:amidase activity"/>
    <property type="evidence" value="ECO:0007669"/>
    <property type="project" value="UniProtKB-EC"/>
</dbReference>
<feature type="active site" description="Charge relay system" evidence="5">
    <location>
        <position position="184"/>
    </location>
</feature>
<dbReference type="PANTHER" id="PTHR46072:SF10">
    <property type="entry name" value="ACETAMIDASE"/>
    <property type="match status" value="1"/>
</dbReference>
<dbReference type="EMBL" id="JARPMG010000007">
    <property type="protein sequence ID" value="KAJ8099121.1"/>
    <property type="molecule type" value="Genomic_DNA"/>
</dbReference>
<dbReference type="RefSeq" id="XP_056042571.1">
    <property type="nucleotide sequence ID" value="XM_056190371.1"/>
</dbReference>
<name>A0AAD7QPY6_9ASCO</name>
<reference evidence="8" key="1">
    <citation type="submission" date="2023-03" db="EMBL/GenBank/DDBJ databases">
        <title>Near-Complete genome sequence of Lipomyces tetrasporous NRRL Y-64009, an oleaginous yeast capable of growing on lignocellulosic hydrolysates.</title>
        <authorList>
            <consortium name="Lawrence Berkeley National Laboratory"/>
            <person name="Jagtap S.S."/>
            <person name="Liu J.-J."/>
            <person name="Walukiewicz H.E."/>
            <person name="Pangilinan J."/>
            <person name="Lipzen A."/>
            <person name="Ahrendt S."/>
            <person name="Koriabine M."/>
            <person name="Cobaugh K."/>
            <person name="Salamov A."/>
            <person name="Yoshinaga Y."/>
            <person name="Ng V."/>
            <person name="Daum C."/>
            <person name="Grigoriev I.V."/>
            <person name="Slininger P.J."/>
            <person name="Dien B.S."/>
            <person name="Jin Y.-S."/>
            <person name="Rao C.V."/>
        </authorList>
    </citation>
    <scope>NUCLEOTIDE SEQUENCE</scope>
    <source>
        <strain evidence="8">NRRL Y-64009</strain>
    </source>
</reference>
<dbReference type="InterPro" id="IPR023631">
    <property type="entry name" value="Amidase_dom"/>
</dbReference>
<dbReference type="Proteomes" id="UP001217417">
    <property type="component" value="Unassembled WGS sequence"/>
</dbReference>
<dbReference type="PANTHER" id="PTHR46072">
    <property type="entry name" value="AMIDASE-RELATED-RELATED"/>
    <property type="match status" value="1"/>
</dbReference>
<comment type="catalytic activity">
    <reaction evidence="1">
        <text>a monocarboxylic acid amide + H2O = a monocarboxylate + NH4(+)</text>
        <dbReference type="Rhea" id="RHEA:12020"/>
        <dbReference type="ChEBI" id="CHEBI:15377"/>
        <dbReference type="ChEBI" id="CHEBI:28938"/>
        <dbReference type="ChEBI" id="CHEBI:35757"/>
        <dbReference type="ChEBI" id="CHEBI:83628"/>
        <dbReference type="EC" id="3.5.1.4"/>
    </reaction>
</comment>
<evidence type="ECO:0000256" key="5">
    <source>
        <dbReference type="PIRSR" id="PIRSR001221-1"/>
    </source>
</evidence>
<evidence type="ECO:0000256" key="6">
    <source>
        <dbReference type="PIRSR" id="PIRSR001221-2"/>
    </source>
</evidence>
<accession>A0AAD7QPY6</accession>
<dbReference type="EC" id="3.5.1.4" evidence="3"/>
<evidence type="ECO:0000256" key="4">
    <source>
        <dbReference type="ARBA" id="ARBA00022801"/>
    </source>
</evidence>
<dbReference type="PROSITE" id="PS00571">
    <property type="entry name" value="AMIDASES"/>
    <property type="match status" value="1"/>
</dbReference>
<evidence type="ECO:0000256" key="3">
    <source>
        <dbReference type="ARBA" id="ARBA00012922"/>
    </source>
</evidence>
<comment type="caution">
    <text evidence="8">The sequence shown here is derived from an EMBL/GenBank/DDBJ whole genome shotgun (WGS) entry which is preliminary data.</text>
</comment>
<feature type="active site" description="Acyl-ester intermediate" evidence="5">
    <location>
        <position position="208"/>
    </location>
</feature>
<feature type="active site" description="Charge relay system" evidence="5">
    <location>
        <position position="109"/>
    </location>
</feature>
<feature type="binding site" evidence="6">
    <location>
        <position position="158"/>
    </location>
    <ligand>
        <name>substrate</name>
    </ligand>
</feature>
<feature type="binding site" evidence="6">
    <location>
        <position position="184"/>
    </location>
    <ligand>
        <name>substrate</name>
    </ligand>
</feature>
<sequence length="569" mass="63033">MFAYLKYKKTIAAKQKERADRIAELMPVYGTPLTADEVQVFGTPVAELVADVHKGVVKPIDVLHAYGKRALKAQENTNCLTEIMFKDAEKQAEVCNTHGSLAGLPISFKDTVSIKGYDCTLGIAMHAFKPLQNDAPLVRLLKDAGALPYCKTNIPMTLLSYESYNNIWGRTENPHVKGYTPGGSSGGEAALLAYGGGRVGMGTDVAGSVRVPSHFAGCYTVRSSFGRIPRAGNSTPTRGQDVYVRARFASVWLLIVNTTSYSPMTRCFDDLEYVFKSIIDMKPWEYDYTVHPIPWREVTLPKKLKIGVMYSDGIVDPSPACARALQLTVDALAKQGHEIVTFTPPSPVDALRIATQLIVADAGRVATSQIAWCEPYDKGVTKFLRIARLPRFVKKIWAWLYLKIKGDTVIASLLSNWNEKTMPEQMGLVWEREGYRAQYFNAWKTSGIDFLITAPNATPALPHDGMFQSFASIGYAVMFNLVDYSSGVIPVTKVDRDLDVLPAAFNLDKLNYVAKGAYRNYNAERMHGLPVGVQIVGQRLEEEKVLKMMALTISALRDIGIEYELLNEV</sequence>
<dbReference type="FunFam" id="3.90.1300.10:FF:000003">
    <property type="entry name" value="Amidase signature enzyme"/>
    <property type="match status" value="1"/>
</dbReference>
<dbReference type="SUPFAM" id="SSF75304">
    <property type="entry name" value="Amidase signature (AS) enzymes"/>
    <property type="match status" value="1"/>
</dbReference>
<dbReference type="Gene3D" id="3.90.1300.10">
    <property type="entry name" value="Amidase signature (AS) domain"/>
    <property type="match status" value="1"/>
</dbReference>
<gene>
    <name evidence="8" type="ORF">POJ06DRAFT_291561</name>
</gene>
<comment type="similarity">
    <text evidence="2">Belongs to the amidase family.</text>
</comment>
<evidence type="ECO:0000313" key="8">
    <source>
        <dbReference type="EMBL" id="KAJ8099121.1"/>
    </source>
</evidence>